<feature type="domain" description="4Fe-4S ferredoxin-type" evidence="4">
    <location>
        <begin position="215"/>
        <end position="242"/>
    </location>
</feature>
<feature type="domain" description="4Fe-4S ferredoxin-type" evidence="4">
    <location>
        <begin position="184"/>
        <end position="214"/>
    </location>
</feature>
<gene>
    <name evidence="5" type="ORF">MUG09_12190</name>
</gene>
<dbReference type="InterPro" id="IPR047964">
    <property type="entry name" value="EFR1-like"/>
</dbReference>
<dbReference type="SUPFAM" id="SSF54862">
    <property type="entry name" value="4Fe-4S ferredoxins"/>
    <property type="match status" value="1"/>
</dbReference>
<dbReference type="PROSITE" id="PS51379">
    <property type="entry name" value="4FE4S_FER_2"/>
    <property type="match status" value="2"/>
</dbReference>
<dbReference type="SUPFAM" id="SSF52218">
    <property type="entry name" value="Flavoproteins"/>
    <property type="match status" value="1"/>
</dbReference>
<organism evidence="5 6">
    <name type="scientific">Sphaerochaeta associata</name>
    <dbReference type="NCBI Taxonomy" id="1129264"/>
    <lineage>
        <taxon>Bacteria</taxon>
        <taxon>Pseudomonadati</taxon>
        <taxon>Spirochaetota</taxon>
        <taxon>Spirochaetia</taxon>
        <taxon>Spirochaetales</taxon>
        <taxon>Sphaerochaetaceae</taxon>
        <taxon>Sphaerochaeta</taxon>
    </lineage>
</organism>
<sequence>MKTTLICFSGTGNSYYIAKRLASELGDSQILMIPHLMQNQEFELTEQVGFVFPVYKGFPPNLVTHFIQEVFAKQDLSPIKYLFQVATRYMFQAYTFQAMDVVLKEAGALTSYVNHVVMPDGYVPLLSAPTEAKIDELYTKADRKIAQIAEDVKQEQIKLPFRPPFSRLAINHFMVPIHRSFMDTALDFSVTDACISCGLCYRMCPSFNIEMVDGKPEFDRACTGCLGCYHRCPSQAIVFKQKVKSGRYPNPRSTYTVEYRT</sequence>
<dbReference type="Pfam" id="PF13237">
    <property type="entry name" value="Fer4_10"/>
    <property type="match status" value="1"/>
</dbReference>
<dbReference type="PROSITE" id="PS00198">
    <property type="entry name" value="4FE4S_FER_1"/>
    <property type="match status" value="2"/>
</dbReference>
<evidence type="ECO:0000313" key="6">
    <source>
        <dbReference type="Proteomes" id="UP000829708"/>
    </source>
</evidence>
<keyword evidence="1" id="KW-0479">Metal-binding</keyword>
<dbReference type="RefSeq" id="WP_244771705.1">
    <property type="nucleotide sequence ID" value="NZ_CP094929.1"/>
</dbReference>
<accession>A0ABY4D7Q3</accession>
<protein>
    <submittedName>
        <fullName evidence="5">EFR1 family ferrodoxin</fullName>
    </submittedName>
</protein>
<dbReference type="NCBIfam" id="NF038196">
    <property type="entry name" value="ferrodoxin_EFR1"/>
    <property type="match status" value="1"/>
</dbReference>
<name>A0ABY4D7Q3_9SPIR</name>
<dbReference type="Gene3D" id="3.30.70.20">
    <property type="match status" value="1"/>
</dbReference>
<evidence type="ECO:0000256" key="2">
    <source>
        <dbReference type="ARBA" id="ARBA00023004"/>
    </source>
</evidence>
<keyword evidence="2" id="KW-0408">Iron</keyword>
<dbReference type="InterPro" id="IPR017900">
    <property type="entry name" value="4Fe4S_Fe_S_CS"/>
</dbReference>
<keyword evidence="6" id="KW-1185">Reference proteome</keyword>
<evidence type="ECO:0000256" key="1">
    <source>
        <dbReference type="ARBA" id="ARBA00022723"/>
    </source>
</evidence>
<dbReference type="Gene3D" id="3.40.50.360">
    <property type="match status" value="1"/>
</dbReference>
<dbReference type="InterPro" id="IPR017896">
    <property type="entry name" value="4Fe4S_Fe-S-bd"/>
</dbReference>
<dbReference type="EMBL" id="CP094929">
    <property type="protein sequence ID" value="UOM50314.1"/>
    <property type="molecule type" value="Genomic_DNA"/>
</dbReference>
<proteinExistence type="predicted"/>
<dbReference type="Proteomes" id="UP000829708">
    <property type="component" value="Chromosome"/>
</dbReference>
<keyword evidence="3" id="KW-0411">Iron-sulfur</keyword>
<dbReference type="InterPro" id="IPR029039">
    <property type="entry name" value="Flavoprotein-like_sf"/>
</dbReference>
<evidence type="ECO:0000256" key="3">
    <source>
        <dbReference type="ARBA" id="ARBA00023014"/>
    </source>
</evidence>
<evidence type="ECO:0000259" key="4">
    <source>
        <dbReference type="PROSITE" id="PS51379"/>
    </source>
</evidence>
<reference evidence="6" key="1">
    <citation type="journal article" date="2024" name="J Bioinform Genom">
        <title>Complete genome sequence of the type strain bacterium Sphaerochaeta associata GLS2t (VKM B-2742)t.</title>
        <authorList>
            <person name="Troshina O.Y."/>
            <person name="Tepeeva A.N."/>
            <person name="Arzamasceva V.O."/>
            <person name="Whitman W.B."/>
            <person name="Varghese N."/>
            <person name="Shapiro N."/>
            <person name="Woyke T."/>
            <person name="Kripides N.C."/>
            <person name="Vasilenko O.V."/>
        </authorList>
    </citation>
    <scope>NUCLEOTIDE SEQUENCE [LARGE SCALE GENOMIC DNA]</scope>
    <source>
        <strain evidence="6">GLS2T</strain>
    </source>
</reference>
<evidence type="ECO:0000313" key="5">
    <source>
        <dbReference type="EMBL" id="UOM50314.1"/>
    </source>
</evidence>